<organism evidence="4">
    <name type="scientific">Vannella robusta</name>
    <dbReference type="NCBI Taxonomy" id="1487602"/>
    <lineage>
        <taxon>Eukaryota</taxon>
        <taxon>Amoebozoa</taxon>
        <taxon>Discosea</taxon>
        <taxon>Flabellinia</taxon>
        <taxon>Vannellidae</taxon>
        <taxon>Vannella</taxon>
    </lineage>
</organism>
<keyword evidence="1" id="KW-0853">WD repeat</keyword>
<sequence length="344" mass="38531">MNLSSDKNSDFLYVSFNQDYGCFSCGTENGFLVFNTDPFNERFRREFESGGIGIVEILFRCNILALVGGGKNPKYAPNKVMIWDDYQNKCIVELECRSEVRGVRLRRDRIVVVMDDQIYVYNFADLQMQVLRQVKTIHNPRGLCALSSGANTVLACPAIEVGTVHVELFDSSKVLEIQAHNGPLTQICLSIDGTRLATSSAKGTLIRVFDTSNGTKLFEFRRGTNQAEIYSLAFSKSMKYLCCCSEKGTGHVFSLITPEAAAEQKNRQSSLSFMRGVLPSYFSSEWSFAQFHLETDGNRSICCFGQEKENTIIVVNSEGSYYKFEFDEVNGGDARQVTRASFPA</sequence>
<dbReference type="SMART" id="SM00320">
    <property type="entry name" value="WD40"/>
    <property type="match status" value="3"/>
</dbReference>
<reference evidence="4" key="1">
    <citation type="submission" date="2021-01" db="EMBL/GenBank/DDBJ databases">
        <authorList>
            <person name="Corre E."/>
            <person name="Pelletier E."/>
            <person name="Niang G."/>
            <person name="Scheremetjew M."/>
            <person name="Finn R."/>
            <person name="Kale V."/>
            <person name="Holt S."/>
            <person name="Cochrane G."/>
            <person name="Meng A."/>
            <person name="Brown T."/>
            <person name="Cohen L."/>
        </authorList>
    </citation>
    <scope>NUCLEOTIDE SEQUENCE</scope>
    <source>
        <strain evidence="4">DIVA3 518/3/11/1/6</strain>
    </source>
</reference>
<proteinExistence type="inferred from homology"/>
<dbReference type="Pfam" id="PF21032">
    <property type="entry name" value="PROPPIN"/>
    <property type="match status" value="1"/>
</dbReference>
<dbReference type="PANTHER" id="PTHR11227">
    <property type="entry name" value="WD-REPEAT PROTEIN INTERACTING WITH PHOSPHOINOSIDES WIPI -RELATED"/>
    <property type="match status" value="1"/>
</dbReference>
<comment type="similarity">
    <text evidence="3">Belongs to the WD repeat PROPPIN family.</text>
</comment>
<protein>
    <submittedName>
        <fullName evidence="4">Uncharacterized protein</fullName>
    </submittedName>
</protein>
<keyword evidence="2" id="KW-0677">Repeat</keyword>
<evidence type="ECO:0000256" key="2">
    <source>
        <dbReference type="ARBA" id="ARBA00022737"/>
    </source>
</evidence>
<dbReference type="EMBL" id="HBKP01008206">
    <property type="protein sequence ID" value="CAE2212706.1"/>
    <property type="molecule type" value="Transcribed_RNA"/>
</dbReference>
<dbReference type="InterPro" id="IPR036322">
    <property type="entry name" value="WD40_repeat_dom_sf"/>
</dbReference>
<dbReference type="InterPro" id="IPR048720">
    <property type="entry name" value="PROPPIN"/>
</dbReference>
<dbReference type="Gene3D" id="2.130.10.10">
    <property type="entry name" value="YVTN repeat-like/Quinoprotein amine dehydrogenase"/>
    <property type="match status" value="1"/>
</dbReference>
<evidence type="ECO:0000256" key="3">
    <source>
        <dbReference type="ARBA" id="ARBA00025740"/>
    </source>
</evidence>
<accession>A0A7S4HYB5</accession>
<dbReference type="InterPro" id="IPR001680">
    <property type="entry name" value="WD40_rpt"/>
</dbReference>
<name>A0A7S4HYB5_9EUKA</name>
<dbReference type="InterPro" id="IPR015943">
    <property type="entry name" value="WD40/YVTN_repeat-like_dom_sf"/>
</dbReference>
<dbReference type="GO" id="GO:0005737">
    <property type="term" value="C:cytoplasm"/>
    <property type="evidence" value="ECO:0007669"/>
    <property type="project" value="UniProtKB-ARBA"/>
</dbReference>
<dbReference type="SUPFAM" id="SSF50978">
    <property type="entry name" value="WD40 repeat-like"/>
    <property type="match status" value="1"/>
</dbReference>
<dbReference type="AlphaFoldDB" id="A0A7S4HYB5"/>
<evidence type="ECO:0000256" key="1">
    <source>
        <dbReference type="ARBA" id="ARBA00022574"/>
    </source>
</evidence>
<gene>
    <name evidence="4" type="ORF">VSP0166_LOCUS5854</name>
</gene>
<evidence type="ECO:0000313" key="4">
    <source>
        <dbReference type="EMBL" id="CAE2212706.1"/>
    </source>
</evidence>